<dbReference type="Proteomes" id="UP001147653">
    <property type="component" value="Unassembled WGS sequence"/>
</dbReference>
<keyword evidence="1" id="KW-0732">Signal</keyword>
<dbReference type="AlphaFoldDB" id="A0A9X3NEU4"/>
<proteinExistence type="predicted"/>
<reference evidence="2" key="1">
    <citation type="submission" date="2022-10" db="EMBL/GenBank/DDBJ databases">
        <title>The WGS of Solirubrobacter phytolaccae KCTC 29190.</title>
        <authorList>
            <person name="Jiang Z."/>
        </authorList>
    </citation>
    <scope>NUCLEOTIDE SEQUENCE</scope>
    <source>
        <strain evidence="2">KCTC 29190</strain>
    </source>
</reference>
<comment type="caution">
    <text evidence="2">The sequence shown here is derived from an EMBL/GenBank/DDBJ whole genome shotgun (WGS) entry which is preliminary data.</text>
</comment>
<accession>A0A9X3NEU4</accession>
<feature type="chain" id="PRO_5040800671" evidence="1">
    <location>
        <begin position="21"/>
        <end position="139"/>
    </location>
</feature>
<organism evidence="2 3">
    <name type="scientific">Solirubrobacter phytolaccae</name>
    <dbReference type="NCBI Taxonomy" id="1404360"/>
    <lineage>
        <taxon>Bacteria</taxon>
        <taxon>Bacillati</taxon>
        <taxon>Actinomycetota</taxon>
        <taxon>Thermoleophilia</taxon>
        <taxon>Solirubrobacterales</taxon>
        <taxon>Solirubrobacteraceae</taxon>
        <taxon>Solirubrobacter</taxon>
    </lineage>
</organism>
<evidence type="ECO:0000313" key="3">
    <source>
        <dbReference type="Proteomes" id="UP001147653"/>
    </source>
</evidence>
<evidence type="ECO:0000313" key="2">
    <source>
        <dbReference type="EMBL" id="MDA0185350.1"/>
    </source>
</evidence>
<protein>
    <submittedName>
        <fullName evidence="2">Uncharacterized protein</fullName>
    </submittedName>
</protein>
<name>A0A9X3NEU4_9ACTN</name>
<feature type="signal peptide" evidence="1">
    <location>
        <begin position="1"/>
        <end position="20"/>
    </location>
</feature>
<gene>
    <name evidence="2" type="ORF">OJ997_33905</name>
</gene>
<evidence type="ECO:0000256" key="1">
    <source>
        <dbReference type="SAM" id="SignalP"/>
    </source>
</evidence>
<dbReference type="EMBL" id="JAPDDP010000109">
    <property type="protein sequence ID" value="MDA0185350.1"/>
    <property type="molecule type" value="Genomic_DNA"/>
</dbReference>
<keyword evidence="3" id="KW-1185">Reference proteome</keyword>
<dbReference type="RefSeq" id="WP_270029849.1">
    <property type="nucleotide sequence ID" value="NZ_JAPDDP010000109.1"/>
</dbReference>
<sequence>MLFRRVLLVALIVACLPVPAAVAQAPQGDWTFVREDGYRHYACRYKVKGDWAVRTATSWGKLREDVEKYDFQTYASLARGSNENVPVEANSKSWSGGYARIVLRDARLTDRLWVQLAAYGPPAPWSDGFTVKRLKVCAR</sequence>